<feature type="compositionally biased region" description="Polar residues" evidence="1">
    <location>
        <begin position="916"/>
        <end position="929"/>
    </location>
</feature>
<gene>
    <name evidence="3" type="ORF">LshimejAT787_0209040</name>
</gene>
<feature type="compositionally biased region" description="Polar residues" evidence="1">
    <location>
        <begin position="570"/>
        <end position="587"/>
    </location>
</feature>
<keyword evidence="2" id="KW-0812">Transmembrane</keyword>
<feature type="transmembrane region" description="Helical" evidence="2">
    <location>
        <begin position="64"/>
        <end position="84"/>
    </location>
</feature>
<feature type="compositionally biased region" description="Basic and acidic residues" evidence="1">
    <location>
        <begin position="780"/>
        <end position="791"/>
    </location>
</feature>
<dbReference type="Proteomes" id="UP001063166">
    <property type="component" value="Unassembled WGS sequence"/>
</dbReference>
<dbReference type="AlphaFoldDB" id="A0A9P3PH37"/>
<accession>A0A9P3PH37</accession>
<evidence type="ECO:0000256" key="2">
    <source>
        <dbReference type="SAM" id="Phobius"/>
    </source>
</evidence>
<evidence type="ECO:0000313" key="3">
    <source>
        <dbReference type="EMBL" id="GLB35339.1"/>
    </source>
</evidence>
<feature type="compositionally biased region" description="Basic and acidic residues" evidence="1">
    <location>
        <begin position="800"/>
        <end position="811"/>
    </location>
</feature>
<feature type="region of interest" description="Disordered" evidence="1">
    <location>
        <begin position="1075"/>
        <end position="1110"/>
    </location>
</feature>
<feature type="compositionally biased region" description="Basic and acidic residues" evidence="1">
    <location>
        <begin position="867"/>
        <end position="878"/>
    </location>
</feature>
<comment type="caution">
    <text evidence="3">The sequence shown here is derived from an EMBL/GenBank/DDBJ whole genome shotgun (WGS) entry which is preliminary data.</text>
</comment>
<keyword evidence="2" id="KW-1133">Transmembrane helix</keyword>
<feature type="compositionally biased region" description="Basic and acidic residues" evidence="1">
    <location>
        <begin position="752"/>
        <end position="773"/>
    </location>
</feature>
<sequence length="1202" mass="130990">MPETTQTSLSVAIQAIHTAAKKVKLTTGLEDSVEQLNSIVKLLEISKPSPSAFQQLRFLVRQRLLPLYITFPILGIKFSVAVLIRIHETKILVAAKSDVKSTKASWEAVQAAMLSGILDFLEANPSGENRAIVATALYPILRHVFFPRPSPLPGPDLMYILFQLLSETVTLHPANQAQLRDGDILGGIRVGAILSETKSFLVIEALLEVFVKLLPAKSSNDSIEARASFIRDVFDPAKFACSAAIVEIFESPPTADWEGIFLKLIDLLASTDAAFPQPFQISNFRVKGSKSYSIERLYVDDQGFLANIDEGEQIETFHAAYATVESVKMAMPAKSKASVSIVFFPPPSVGQATIIEASEKAVVLFDIDHKDVADFQQSLKARGVKNIGQTARKLSTAEKSLALDYDSTRKSVPVSTQDKARDLARLWDLNNSQSHSGQALPTSPLEPRRSPSVRLLARKTPDHPALPISEDLRKSIPSIKASKLHTSSPYHDSILGKTREEMTDLSDSEEAKASASRRSGRPSGMEGSRPTANAPMNGETKDRPTTGRSVKKKNKKVVLSDDGGEDRRSPSVQSRRQLRTRGSNASLGPQVIDVPTVHSKSTSNSSARGRPTDGENIGLSKPGDSATRGVDHPDPGRRWMDVHSDKTTARDLDPPQPPATSPAKDVPKPTFRKRKAAEVSNLECSDSDMHPLPAKRLRNATTVKKEVKSVSKAALPRPLPRKRYGKQGRSSSPTPAAGSEVDFNELPIHSDAPSHKAREEQRSRVSAMKDKTGKVVSKRNKPEAKLDKNTKETLILDTSPDVRQKKADAQTKAKAKVSAVESKASVSNNPIVKNRKTVVSEPQRRSARVAGIPVKKASDDEEAPEPDGSREVASKARSTEPPVKDQPGNGLAEETRTQKKPRDAPWKELDLIHSTGAPSNGIVNATSTGVPVVEEDTQESPFLTAPLPSADPAAEEAAEQKIMEDYFIPLKTGIETTSFTTSGGKEQIMIDLSQDSPEPPLRVVAQPVSPDTLPVIRPGVEDVVAFNRQAATTPTPEPPPVRSSPSSPDHSRVSFAPSASIRPYRVLDFDIESATEPSPSLKKKGDSGSSYSHRYYHTKHREKRTSEDARDYCGYSKGKQHSDPMLRIVDVINEITQVVVQNTSYRFDKVSKDLQAGQRSILLGTASDLEVMLAERRQLCTRCLIDALNLDVAAASTDATMD</sequence>
<feature type="compositionally biased region" description="Low complexity" evidence="1">
    <location>
        <begin position="812"/>
        <end position="827"/>
    </location>
</feature>
<feature type="compositionally biased region" description="Basic residues" evidence="1">
    <location>
        <begin position="1094"/>
        <end position="1103"/>
    </location>
</feature>
<feature type="region of interest" description="Disordered" evidence="1">
    <location>
        <begin position="430"/>
        <end position="449"/>
    </location>
</feature>
<name>A0A9P3PH37_LYOSH</name>
<feature type="region of interest" description="Disordered" evidence="1">
    <location>
        <begin position="1030"/>
        <end position="1057"/>
    </location>
</feature>
<dbReference type="EMBL" id="BRPK01000002">
    <property type="protein sequence ID" value="GLB35339.1"/>
    <property type="molecule type" value="Genomic_DNA"/>
</dbReference>
<evidence type="ECO:0000313" key="4">
    <source>
        <dbReference type="Proteomes" id="UP001063166"/>
    </source>
</evidence>
<feature type="compositionally biased region" description="Polar residues" evidence="1">
    <location>
        <begin position="430"/>
        <end position="441"/>
    </location>
</feature>
<proteinExistence type="predicted"/>
<feature type="region of interest" description="Disordered" evidence="1">
    <location>
        <begin position="993"/>
        <end position="1015"/>
    </location>
</feature>
<protein>
    <submittedName>
        <fullName evidence="3">Uncharacterized protein</fullName>
    </submittedName>
</protein>
<feature type="compositionally biased region" description="Polar residues" evidence="1">
    <location>
        <begin position="598"/>
        <end position="607"/>
    </location>
</feature>
<reference evidence="3" key="1">
    <citation type="submission" date="2022-07" db="EMBL/GenBank/DDBJ databases">
        <title>The genome of Lyophyllum shimeji provides insight into the initial evolution of ectomycorrhizal fungal genome.</title>
        <authorList>
            <person name="Kobayashi Y."/>
            <person name="Shibata T."/>
            <person name="Hirakawa H."/>
            <person name="Shigenobu S."/>
            <person name="Nishiyama T."/>
            <person name="Yamada A."/>
            <person name="Hasebe M."/>
            <person name="Kawaguchi M."/>
        </authorList>
    </citation>
    <scope>NUCLEOTIDE SEQUENCE</scope>
    <source>
        <strain evidence="3">AT787</strain>
    </source>
</reference>
<dbReference type="OrthoDB" id="3270368at2759"/>
<keyword evidence="2" id="KW-0472">Membrane</keyword>
<keyword evidence="4" id="KW-1185">Reference proteome</keyword>
<feature type="compositionally biased region" description="Basic and acidic residues" evidence="1">
    <location>
        <begin position="893"/>
        <end position="911"/>
    </location>
</feature>
<feature type="compositionally biased region" description="Basic and acidic residues" evidence="1">
    <location>
        <begin position="629"/>
        <end position="653"/>
    </location>
</feature>
<organism evidence="3 4">
    <name type="scientific">Lyophyllum shimeji</name>
    <name type="common">Hon-shimeji</name>
    <name type="synonym">Tricholoma shimeji</name>
    <dbReference type="NCBI Taxonomy" id="47721"/>
    <lineage>
        <taxon>Eukaryota</taxon>
        <taxon>Fungi</taxon>
        <taxon>Dikarya</taxon>
        <taxon>Basidiomycota</taxon>
        <taxon>Agaricomycotina</taxon>
        <taxon>Agaricomycetes</taxon>
        <taxon>Agaricomycetidae</taxon>
        <taxon>Agaricales</taxon>
        <taxon>Tricholomatineae</taxon>
        <taxon>Lyophyllaceae</taxon>
        <taxon>Lyophyllum</taxon>
    </lineage>
</organism>
<feature type="region of interest" description="Disordered" evidence="1">
    <location>
        <begin position="479"/>
        <end position="958"/>
    </location>
</feature>
<evidence type="ECO:0000256" key="1">
    <source>
        <dbReference type="SAM" id="MobiDB-lite"/>
    </source>
</evidence>
<feature type="compositionally biased region" description="Low complexity" evidence="1">
    <location>
        <begin position="513"/>
        <end position="524"/>
    </location>
</feature>